<dbReference type="GO" id="GO:0070292">
    <property type="term" value="P:N-acylphosphatidylethanolamine metabolic process"/>
    <property type="evidence" value="ECO:0007669"/>
    <property type="project" value="TreeGrafter"/>
</dbReference>
<dbReference type="SUPFAM" id="SSF56281">
    <property type="entry name" value="Metallo-hydrolase/oxidoreductase"/>
    <property type="match status" value="1"/>
</dbReference>
<accession>C1C0J8</accession>
<dbReference type="PANTHER" id="PTHR15032:SF4">
    <property type="entry name" value="N-ACYL-PHOSPHATIDYLETHANOLAMINE-HYDROLYZING PHOSPHOLIPASE D"/>
    <property type="match status" value="1"/>
</dbReference>
<dbReference type="InterPro" id="IPR036866">
    <property type="entry name" value="RibonucZ/Hydroxyglut_hydro"/>
</dbReference>
<dbReference type="AlphaFoldDB" id="C1C0J8"/>
<keyword evidence="1" id="KW-1133">Transmembrane helix</keyword>
<dbReference type="Gene3D" id="3.60.15.10">
    <property type="entry name" value="Ribonuclease Z/Hydroxyacylglutathione hydrolase-like"/>
    <property type="match status" value="1"/>
</dbReference>
<keyword evidence="1" id="KW-0812">Transmembrane</keyword>
<dbReference type="EMBL" id="BT080377">
    <property type="protein sequence ID" value="ACO14801.1"/>
    <property type="molecule type" value="mRNA"/>
</dbReference>
<reference evidence="3" key="1">
    <citation type="submission" date="2009-03" db="EMBL/GenBank/DDBJ databases">
        <title>Caligus clemensi ESTs and full-length cDNAs.</title>
        <authorList>
            <person name="Yasuike M."/>
            <person name="von Schalburg K."/>
            <person name="Cooper G."/>
            <person name="Leong J."/>
            <person name="Jones S.R.M."/>
            <person name="Koop B.F."/>
        </authorList>
    </citation>
    <scope>NUCLEOTIDE SEQUENCE</scope>
    <source>
        <tissue evidence="3">Whole</tissue>
    </source>
</reference>
<proteinExistence type="evidence at transcript level"/>
<protein>
    <submittedName>
        <fullName evidence="3">N-acyl-phosphatidylethanolamine-hydrolyzing phospholipase D</fullName>
    </submittedName>
</protein>
<dbReference type="PANTHER" id="PTHR15032">
    <property type="entry name" value="N-ACYL-PHOSPHATIDYLETHANOLAMINE-HYDROLYZING PHOSPHOLIPASE D"/>
    <property type="match status" value="1"/>
</dbReference>
<gene>
    <name evidence="3" type="primary">NAPEP</name>
</gene>
<sequence length="388" mass="44520">MSWLSRLGKKEALKWCAVCLFCGCIMGVVVIPALFLLGVYLTAGQEFVRDFSLPWPHKDGEGYFLSDKQNGRWVNHWSVGKPGFTSLVRFGAFEADHSNIPSKDILDSNLPVLKPNWSEPFEVIKAIWIGHATVWVDFKGFSVLTDPIFSDRASPFSWSGPKRYRPPSCSISELPDSLDAVVISHSHYDHCDLPSLIELSQRYGSDLKWFVPSGLKPWMLYNVPDTNEGNVHEMEWWEEYLFESKGFKIAFTPSDHWSRRGIFDQNKVLWGSWVIEGKGQRVFFGGDTAYNTEAFKQIRRKYGDFDVGLIPIGAYNPRWFMQYVHINPEEAIKIHEDIGAKKSLGIHWGTFKLTYEPYLEPKSRLRELADEKGIDFFTVNIGESLLYP</sequence>
<name>C1C0J8_CALCM</name>
<dbReference type="Pfam" id="PF12706">
    <property type="entry name" value="Lactamase_B_2"/>
    <property type="match status" value="1"/>
</dbReference>
<dbReference type="GO" id="GO:0005737">
    <property type="term" value="C:cytoplasm"/>
    <property type="evidence" value="ECO:0007669"/>
    <property type="project" value="TreeGrafter"/>
</dbReference>
<organism evidence="3">
    <name type="scientific">Caligus clemensi</name>
    <name type="common">Sea louse</name>
    <dbReference type="NCBI Taxonomy" id="344056"/>
    <lineage>
        <taxon>Eukaryota</taxon>
        <taxon>Metazoa</taxon>
        <taxon>Ecdysozoa</taxon>
        <taxon>Arthropoda</taxon>
        <taxon>Crustacea</taxon>
        <taxon>Multicrustacea</taxon>
        <taxon>Hexanauplia</taxon>
        <taxon>Copepoda</taxon>
        <taxon>Siphonostomatoida</taxon>
        <taxon>Caligidae</taxon>
        <taxon>Caligus</taxon>
    </lineage>
</organism>
<evidence type="ECO:0000313" key="3">
    <source>
        <dbReference type="EMBL" id="ACO14801.1"/>
    </source>
</evidence>
<dbReference type="GO" id="GO:0031123">
    <property type="term" value="P:RNA 3'-end processing"/>
    <property type="evidence" value="ECO:0007669"/>
    <property type="project" value="UniProtKB-ARBA"/>
</dbReference>
<feature type="transmembrane region" description="Helical" evidence="1">
    <location>
        <begin position="12"/>
        <end position="41"/>
    </location>
</feature>
<dbReference type="GO" id="GO:0070290">
    <property type="term" value="F:N-acylphosphatidylethanolamine-specific phospholipase D activity"/>
    <property type="evidence" value="ECO:0007669"/>
    <property type="project" value="TreeGrafter"/>
</dbReference>
<evidence type="ECO:0000256" key="1">
    <source>
        <dbReference type="SAM" id="Phobius"/>
    </source>
</evidence>
<dbReference type="InterPro" id="IPR001279">
    <property type="entry name" value="Metallo-B-lactamas"/>
</dbReference>
<feature type="domain" description="Metallo-beta-lactamase" evidence="2">
    <location>
        <begin position="143"/>
        <end position="348"/>
    </location>
</feature>
<evidence type="ECO:0000259" key="2">
    <source>
        <dbReference type="Pfam" id="PF12706"/>
    </source>
</evidence>
<keyword evidence="1" id="KW-0472">Membrane</keyword>
<dbReference type="GO" id="GO:0070291">
    <property type="term" value="P:N-acylethanolamine metabolic process"/>
    <property type="evidence" value="ECO:0007669"/>
    <property type="project" value="TreeGrafter"/>
</dbReference>